<feature type="region of interest" description="Disordered" evidence="1">
    <location>
        <begin position="50"/>
        <end position="87"/>
    </location>
</feature>
<evidence type="ECO:0000256" key="1">
    <source>
        <dbReference type="SAM" id="MobiDB-lite"/>
    </source>
</evidence>
<organism evidence="2 3">
    <name type="scientific">Tripterygium wilfordii</name>
    <name type="common">Thunder God vine</name>
    <dbReference type="NCBI Taxonomy" id="458696"/>
    <lineage>
        <taxon>Eukaryota</taxon>
        <taxon>Viridiplantae</taxon>
        <taxon>Streptophyta</taxon>
        <taxon>Embryophyta</taxon>
        <taxon>Tracheophyta</taxon>
        <taxon>Spermatophyta</taxon>
        <taxon>Magnoliopsida</taxon>
        <taxon>eudicotyledons</taxon>
        <taxon>Gunneridae</taxon>
        <taxon>Pentapetalae</taxon>
        <taxon>rosids</taxon>
        <taxon>fabids</taxon>
        <taxon>Celastrales</taxon>
        <taxon>Celastraceae</taxon>
        <taxon>Tripterygium</taxon>
    </lineage>
</organism>
<proteinExistence type="predicted"/>
<dbReference type="PANTHER" id="PTHR33730:SF4">
    <property type="entry name" value="OS05G0542732 PROTEIN"/>
    <property type="match status" value="1"/>
</dbReference>
<dbReference type="PANTHER" id="PTHR33730">
    <property type="entry name" value="OS05G0542732 PROTEIN-RELATED"/>
    <property type="match status" value="1"/>
</dbReference>
<sequence>MATLQRSAVSFRRQGSSGIVWDDKYALGENDQILQKDQLRHCQSVRDIGTMDQRDSNPTTIPRSFSAPGKAFRLPPALPKSGSGQGK</sequence>
<gene>
    <name evidence="2" type="ORF">HS088_TW09G01370</name>
</gene>
<dbReference type="InterPro" id="IPR031421">
    <property type="entry name" value="DUF4666"/>
</dbReference>
<protein>
    <submittedName>
        <fullName evidence="2">Uncharacterized protein</fullName>
    </submittedName>
</protein>
<reference evidence="2 3" key="1">
    <citation type="journal article" date="2020" name="Nat. Commun.">
        <title>Genome of Tripterygium wilfordii and identification of cytochrome P450 involved in triptolide biosynthesis.</title>
        <authorList>
            <person name="Tu L."/>
            <person name="Su P."/>
            <person name="Zhang Z."/>
            <person name="Gao L."/>
            <person name="Wang J."/>
            <person name="Hu T."/>
            <person name="Zhou J."/>
            <person name="Zhang Y."/>
            <person name="Zhao Y."/>
            <person name="Liu Y."/>
            <person name="Song Y."/>
            <person name="Tong Y."/>
            <person name="Lu Y."/>
            <person name="Yang J."/>
            <person name="Xu C."/>
            <person name="Jia M."/>
            <person name="Peters R.J."/>
            <person name="Huang L."/>
            <person name="Gao W."/>
        </authorList>
    </citation>
    <scope>NUCLEOTIDE SEQUENCE [LARGE SCALE GENOMIC DNA]</scope>
    <source>
        <strain evidence="3">cv. XIE 37</strain>
        <tissue evidence="2">Leaf</tissue>
    </source>
</reference>
<keyword evidence="3" id="KW-1185">Reference proteome</keyword>
<dbReference type="AlphaFoldDB" id="A0A7J7DAI7"/>
<dbReference type="Proteomes" id="UP000593562">
    <property type="component" value="Unassembled WGS sequence"/>
</dbReference>
<dbReference type="EMBL" id="JAAARO010000009">
    <property type="protein sequence ID" value="KAF5743304.1"/>
    <property type="molecule type" value="Genomic_DNA"/>
</dbReference>
<evidence type="ECO:0000313" key="2">
    <source>
        <dbReference type="EMBL" id="KAF5743304.1"/>
    </source>
</evidence>
<comment type="caution">
    <text evidence="2">The sequence shown here is derived from an EMBL/GenBank/DDBJ whole genome shotgun (WGS) entry which is preliminary data.</text>
</comment>
<accession>A0A7J7DAI7</accession>
<dbReference type="Pfam" id="PF15697">
    <property type="entry name" value="DUF4666"/>
    <property type="match status" value="1"/>
</dbReference>
<name>A0A7J7DAI7_TRIWF</name>
<evidence type="ECO:0000313" key="3">
    <source>
        <dbReference type="Proteomes" id="UP000593562"/>
    </source>
</evidence>
<dbReference type="InParanoid" id="A0A7J7DAI7"/>